<dbReference type="AlphaFoldDB" id="A0A6B2LQQ7"/>
<dbReference type="EMBL" id="GIBP01010079">
    <property type="protein sequence ID" value="NDV39048.1"/>
    <property type="molecule type" value="Transcribed_RNA"/>
</dbReference>
<keyword evidence="2" id="KW-0472">Membrane</keyword>
<name>A0A6B2LQQ7_9EUKA</name>
<sequence>MVLRFSLSTLAAVVTFFPWGVSWAYSWSTLLFPPPTFEAVAFLVAHSLVLTNPLFFFATNGPAVGCVLAWVGLRGLAERFLSEKSKKGVERMDSQYHKRKTQNEEAEEVKQKVTVSTA</sequence>
<accession>A0A6B2LQQ7</accession>
<keyword evidence="2" id="KW-0812">Transmembrane</keyword>
<organism evidence="3">
    <name type="scientific">Arcella intermedia</name>
    <dbReference type="NCBI Taxonomy" id="1963864"/>
    <lineage>
        <taxon>Eukaryota</taxon>
        <taxon>Amoebozoa</taxon>
        <taxon>Tubulinea</taxon>
        <taxon>Elardia</taxon>
        <taxon>Arcellinida</taxon>
        <taxon>Sphaerothecina</taxon>
        <taxon>Arcellidae</taxon>
        <taxon>Arcella</taxon>
    </lineage>
</organism>
<evidence type="ECO:0000256" key="2">
    <source>
        <dbReference type="SAM" id="Phobius"/>
    </source>
</evidence>
<feature type="transmembrane region" description="Helical" evidence="2">
    <location>
        <begin position="54"/>
        <end position="77"/>
    </location>
</feature>
<protein>
    <submittedName>
        <fullName evidence="3">Uncharacterized protein</fullName>
    </submittedName>
</protein>
<keyword evidence="2" id="KW-1133">Transmembrane helix</keyword>
<proteinExistence type="predicted"/>
<feature type="region of interest" description="Disordered" evidence="1">
    <location>
        <begin position="91"/>
        <end position="118"/>
    </location>
</feature>
<reference evidence="3" key="1">
    <citation type="journal article" date="2020" name="J. Eukaryot. Microbiol.">
        <title>De novo Sequencing, Assembly and Annotation of the Transcriptome for the Free-Living Testate Amoeba Arcella intermedia.</title>
        <authorList>
            <person name="Ribeiro G.M."/>
            <person name="Porfirio-Sousa A.L."/>
            <person name="Maurer-Alcala X.X."/>
            <person name="Katz L.A."/>
            <person name="Lahr D.J.G."/>
        </authorList>
    </citation>
    <scope>NUCLEOTIDE SEQUENCE</scope>
</reference>
<evidence type="ECO:0000256" key="1">
    <source>
        <dbReference type="SAM" id="MobiDB-lite"/>
    </source>
</evidence>
<evidence type="ECO:0000313" key="3">
    <source>
        <dbReference type="EMBL" id="NDV39048.1"/>
    </source>
</evidence>